<keyword evidence="1" id="KW-0812">Transmembrane</keyword>
<dbReference type="PATRIC" id="fig|1515334.3.peg.3969"/>
<feature type="transmembrane region" description="Helical" evidence="1">
    <location>
        <begin position="33"/>
        <end position="52"/>
    </location>
</feature>
<dbReference type="PROSITE" id="PS50234">
    <property type="entry name" value="VWFA"/>
    <property type="match status" value="1"/>
</dbReference>
<evidence type="ECO:0000256" key="1">
    <source>
        <dbReference type="SAM" id="Phobius"/>
    </source>
</evidence>
<reference evidence="3 4" key="1">
    <citation type="submission" date="2014-10" db="EMBL/GenBank/DDBJ databases">
        <title>Genome sequence of Ponticoccus sp. strain UMTAT08 isolated from clonal culture of toxic dinoflagellate Alexandrium tamiyavanichii.</title>
        <authorList>
            <person name="Gan H.Y."/>
            <person name="Muhd D.-D."/>
            <person name="Mohd Noor M.E."/>
            <person name="Yeong Y.S."/>
            <person name="Usup G."/>
        </authorList>
    </citation>
    <scope>NUCLEOTIDE SEQUENCE [LARGE SCALE GENOMIC DNA]</scope>
    <source>
        <strain evidence="3 4">UMTAT08</strain>
    </source>
</reference>
<dbReference type="RefSeq" id="WP_052244679.1">
    <property type="nucleotide sequence ID" value="NZ_JSUQ01000017.1"/>
</dbReference>
<evidence type="ECO:0000313" key="3">
    <source>
        <dbReference type="EMBL" id="KHQ51443.1"/>
    </source>
</evidence>
<evidence type="ECO:0000313" key="4">
    <source>
        <dbReference type="Proteomes" id="UP000030960"/>
    </source>
</evidence>
<evidence type="ECO:0000259" key="2">
    <source>
        <dbReference type="PROSITE" id="PS50234"/>
    </source>
</evidence>
<dbReference type="AlphaFoldDB" id="A0A0B3RXL3"/>
<name>A0A0B3RXL3_9RHOB</name>
<protein>
    <recommendedName>
        <fullName evidence="2">VWFA domain-containing protein</fullName>
    </recommendedName>
</protein>
<dbReference type="Proteomes" id="UP000030960">
    <property type="component" value="Unassembled WGS sequence"/>
</dbReference>
<dbReference type="SUPFAM" id="SSF53300">
    <property type="entry name" value="vWA-like"/>
    <property type="match status" value="1"/>
</dbReference>
<keyword evidence="4" id="KW-1185">Reference proteome</keyword>
<dbReference type="Pfam" id="PF13400">
    <property type="entry name" value="Tad"/>
    <property type="match status" value="1"/>
</dbReference>
<dbReference type="InterPro" id="IPR028087">
    <property type="entry name" value="Tad_N"/>
</dbReference>
<dbReference type="Gene3D" id="3.40.50.410">
    <property type="entry name" value="von Willebrand factor, type A domain"/>
    <property type="match status" value="2"/>
</dbReference>
<comment type="caution">
    <text evidence="3">The sequence shown here is derived from an EMBL/GenBank/DDBJ whole genome shotgun (WGS) entry which is preliminary data.</text>
</comment>
<dbReference type="EMBL" id="JSUQ01000017">
    <property type="protein sequence ID" value="KHQ51443.1"/>
    <property type="molecule type" value="Genomic_DNA"/>
</dbReference>
<organism evidence="3 4">
    <name type="scientific">Mameliella alba</name>
    <dbReference type="NCBI Taxonomy" id="561184"/>
    <lineage>
        <taxon>Bacteria</taxon>
        <taxon>Pseudomonadati</taxon>
        <taxon>Pseudomonadota</taxon>
        <taxon>Alphaproteobacteria</taxon>
        <taxon>Rhodobacterales</taxon>
        <taxon>Roseobacteraceae</taxon>
        <taxon>Mameliella</taxon>
    </lineage>
</organism>
<dbReference type="InterPro" id="IPR036465">
    <property type="entry name" value="vWFA_dom_sf"/>
</dbReference>
<dbReference type="STRING" id="561184.SAMN05216376_11554"/>
<keyword evidence="1" id="KW-1133">Transmembrane helix</keyword>
<gene>
    <name evidence="3" type="ORF">OA50_03938</name>
</gene>
<sequence>MFRSTTSLTAIAPCGNGLRDRLRHFATDTSGNMSYLAIVGSLVMMIFGGVGVDMMHAELKRTKVQNTLDRAVLAAANIENVQAPEIVVRDYLTVMGLGDALTSVQAEQGLSSKRVAAMGEASIHSGFMSLIGVNSLDASGLAAAEYSSSNLEISMVLDVSGSMAGNSKIDNLRNAAQEFVDILMPPGTETGVSISVVPYNATVNMGTTVSQYFTLDRQHHHSACAEFSAASFATTALSPETPLEQVGHFDPYSRSTIGGYTPYQWCRDGENAAILPHSSDATQLKTQIGALEAWGNTAIDVGMKWGTALLDPAARPAVQAMAGDGLVAVSNASRPVDFDVNNTVKYIVVMTDGENTTQYDLPDNMKDPGAMTGVWVNTKGTETFADDDYSVRLERYRTGSDITNYFPTYSQDISNIVFYFDTNNDGIQDIAHKIEGFPNGGPKDLDDFLEGAIATLIATDGNLTDSAHFMGASIKAGNTSLYYGVNDDTNGTLPDVGPTMNHETIPGKTHNYSTFDFTSWSAGTEIAKYYWTRTGNDWSERYQSTVDGLGGNPDHIHELNYTELYDRFGTQAAASHLFSQPVNHGYISSARYWTISQPYEIVAGPNSADARLDAICDSAKAQGIVVFAIGFEAPPRGLEAMANCASSPAHFFDVNGTDLHDTFAGIARTITQLRLTQ</sequence>
<proteinExistence type="predicted"/>
<keyword evidence="1" id="KW-0472">Membrane</keyword>
<dbReference type="InterPro" id="IPR002035">
    <property type="entry name" value="VWF_A"/>
</dbReference>
<feature type="domain" description="VWFA" evidence="2">
    <location>
        <begin position="152"/>
        <end position="434"/>
    </location>
</feature>
<accession>A0A0B3RXL3</accession>